<evidence type="ECO:0000256" key="2">
    <source>
        <dbReference type="SAM" id="Phobius"/>
    </source>
</evidence>
<accession>A0A8J7P9K5</accession>
<dbReference type="EMBL" id="JAFLCK010000006">
    <property type="protein sequence ID" value="MBN8659902.1"/>
    <property type="molecule type" value="Genomic_DNA"/>
</dbReference>
<feature type="region of interest" description="Disordered" evidence="1">
    <location>
        <begin position="29"/>
        <end position="451"/>
    </location>
</feature>
<reference evidence="3" key="1">
    <citation type="submission" date="2021-02" db="EMBL/GenBank/DDBJ databases">
        <title>Genome-Resolved Metagenomics of a Microbial Community Performing Photosynthetic Biological Nutrient Removal.</title>
        <authorList>
            <person name="Mcdaniel E.A."/>
        </authorList>
    </citation>
    <scope>NUCLEOTIDE SEQUENCE</scope>
    <source>
        <strain evidence="3">UWPOB_OBS1</strain>
    </source>
</reference>
<feature type="compositionally biased region" description="Basic and acidic residues" evidence="1">
    <location>
        <begin position="216"/>
        <end position="241"/>
    </location>
</feature>
<proteinExistence type="predicted"/>
<gene>
    <name evidence="3" type="ORF">J0M35_06035</name>
</gene>
<organism evidence="3 4">
    <name type="scientific">Candidatus Obscuribacter phosphatis</name>
    <dbReference type="NCBI Taxonomy" id="1906157"/>
    <lineage>
        <taxon>Bacteria</taxon>
        <taxon>Bacillati</taxon>
        <taxon>Candidatus Melainabacteria</taxon>
        <taxon>Candidatus Obscuribacterales</taxon>
        <taxon>Candidatus Obscuribacteraceae</taxon>
        <taxon>Candidatus Obscuribacter</taxon>
    </lineage>
</organism>
<name>A0A8J7P9K5_9BACT</name>
<feature type="compositionally biased region" description="Acidic residues" evidence="1">
    <location>
        <begin position="170"/>
        <end position="179"/>
    </location>
</feature>
<evidence type="ECO:0000256" key="1">
    <source>
        <dbReference type="SAM" id="MobiDB-lite"/>
    </source>
</evidence>
<dbReference type="PANTHER" id="PTHR35711:SF1">
    <property type="entry name" value="ECTODERMAL, ISOFORM F"/>
    <property type="match status" value="1"/>
</dbReference>
<feature type="compositionally biased region" description="Low complexity" evidence="1">
    <location>
        <begin position="344"/>
        <end position="357"/>
    </location>
</feature>
<feature type="compositionally biased region" description="Basic and acidic residues" evidence="1">
    <location>
        <begin position="516"/>
        <end position="534"/>
    </location>
</feature>
<dbReference type="AlphaFoldDB" id="A0A8J7P9K5"/>
<protein>
    <submittedName>
        <fullName evidence="3">Uncharacterized protein</fullName>
    </submittedName>
</protein>
<feature type="transmembrane region" description="Helical" evidence="2">
    <location>
        <begin position="587"/>
        <end position="609"/>
    </location>
</feature>
<comment type="caution">
    <text evidence="3">The sequence shown here is derived from an EMBL/GenBank/DDBJ whole genome shotgun (WGS) entry which is preliminary data.</text>
</comment>
<feature type="compositionally biased region" description="Polar residues" evidence="1">
    <location>
        <begin position="364"/>
        <end position="374"/>
    </location>
</feature>
<keyword evidence="2" id="KW-1133">Transmembrane helix</keyword>
<feature type="transmembrane region" description="Helical" evidence="2">
    <location>
        <begin position="555"/>
        <end position="581"/>
    </location>
</feature>
<feature type="compositionally biased region" description="Pro residues" evidence="1">
    <location>
        <begin position="411"/>
        <end position="424"/>
    </location>
</feature>
<dbReference type="PANTHER" id="PTHR35711">
    <property type="entry name" value="EXPRESSED PROTEIN"/>
    <property type="match status" value="1"/>
</dbReference>
<feature type="compositionally biased region" description="Basic and acidic residues" evidence="1">
    <location>
        <begin position="486"/>
        <end position="495"/>
    </location>
</feature>
<keyword evidence="2" id="KW-0812">Transmembrane</keyword>
<keyword evidence="2" id="KW-0472">Membrane</keyword>
<evidence type="ECO:0000313" key="4">
    <source>
        <dbReference type="Proteomes" id="UP000664277"/>
    </source>
</evidence>
<feature type="compositionally biased region" description="Polar residues" evidence="1">
    <location>
        <begin position="393"/>
        <end position="403"/>
    </location>
</feature>
<feature type="compositionally biased region" description="Acidic residues" evidence="1">
    <location>
        <begin position="297"/>
        <end position="320"/>
    </location>
</feature>
<evidence type="ECO:0000313" key="3">
    <source>
        <dbReference type="EMBL" id="MBN8659902.1"/>
    </source>
</evidence>
<feature type="region of interest" description="Disordered" evidence="1">
    <location>
        <begin position="468"/>
        <end position="537"/>
    </location>
</feature>
<feature type="compositionally biased region" description="Acidic residues" evidence="1">
    <location>
        <begin position="63"/>
        <end position="78"/>
    </location>
</feature>
<sequence length="616" mass="66396">MVQCDICQVVNDEMAQFCKECGGRLPVRPQASASPGSVMQIEQPAEPIKKPRPRLKSPILGSSEDDNDYQEDYQDDSSDMGHGSAPAPRKRKGLRSPILGGADDYENDEPDEKPRPRGKGGLRSPMLGGAGGPGRPAYDDDDDDFEETPKAKQSRAKGGLRSPMLGGSNDLDDDDDDYSETPAPVGKGGLRSPILGGGEPPAKAKRKSSILGGGGREPREQKDHIEFPHRSHSEEDNEPHLNTRPKGLRSPLLGGDDGDFEEMPEPTRRKAPGSHAGEPHHQPSGRKLRSPILGGADTDDFDDYDQYDDEDDDEYDDEDETVLRSPLLAARSPSKKPKPRTDNPSQAPSSGAAPQAQTPFVAANQPQFNSSPAQNPAMAPNAGVMPNAGQAYPPQNYQNPAASQTQLPQMPQTPPRYQPQPAPKPTNSNYRMPEQTLVQLEPLPSQSQPALNQETLNQPALAQPAIAPEISPKEPAVNNPAINNKVDTRPQEKLRSRLLASDADSDADDQDYSGANDRRLMGDRRGTGSRRKSDSFAAEEVESFSTMRQNSTGGAAGMAPVVMALVGLALIAKAWFIFSYLKQDSMLGIATIADQLTTAAALVATIMMASKINRPM</sequence>
<dbReference type="Proteomes" id="UP000664277">
    <property type="component" value="Unassembled WGS sequence"/>
</dbReference>